<dbReference type="Gene3D" id="3.10.180.10">
    <property type="entry name" value="2,3-Dihydroxybiphenyl 1,2-Dioxygenase, domain 1"/>
    <property type="match status" value="1"/>
</dbReference>
<dbReference type="Proteomes" id="UP000192790">
    <property type="component" value="Unassembled WGS sequence"/>
</dbReference>
<dbReference type="InterPro" id="IPR029068">
    <property type="entry name" value="Glyas_Bleomycin-R_OHBP_Dase"/>
</dbReference>
<dbReference type="InterPro" id="IPR037523">
    <property type="entry name" value="VOC_core"/>
</dbReference>
<dbReference type="Pfam" id="PF12681">
    <property type="entry name" value="Glyoxalase_2"/>
    <property type="match status" value="1"/>
</dbReference>
<dbReference type="PROSITE" id="PS51819">
    <property type="entry name" value="VOC"/>
    <property type="match status" value="1"/>
</dbReference>
<keyword evidence="2" id="KW-0223">Dioxygenase</keyword>
<dbReference type="EMBL" id="FWXW01000004">
    <property type="protein sequence ID" value="SMC64194.1"/>
    <property type="molecule type" value="Genomic_DNA"/>
</dbReference>
<evidence type="ECO:0000313" key="2">
    <source>
        <dbReference type="EMBL" id="SMC64194.1"/>
    </source>
</evidence>
<dbReference type="SUPFAM" id="SSF54593">
    <property type="entry name" value="Glyoxalase/Bleomycin resistance protein/Dihydroxybiphenyl dioxygenase"/>
    <property type="match status" value="1"/>
</dbReference>
<evidence type="ECO:0000313" key="3">
    <source>
        <dbReference type="Proteomes" id="UP000192790"/>
    </source>
</evidence>
<organism evidence="2 3">
    <name type="scientific">Papillibacter cinnamivorans DSM 12816</name>
    <dbReference type="NCBI Taxonomy" id="1122930"/>
    <lineage>
        <taxon>Bacteria</taxon>
        <taxon>Bacillati</taxon>
        <taxon>Bacillota</taxon>
        <taxon>Clostridia</taxon>
        <taxon>Eubacteriales</taxon>
        <taxon>Oscillospiraceae</taxon>
        <taxon>Papillibacter</taxon>
    </lineage>
</organism>
<dbReference type="AlphaFoldDB" id="A0A1W2AUB8"/>
<proteinExistence type="predicted"/>
<gene>
    <name evidence="2" type="ORF">SAMN02745168_1953</name>
</gene>
<evidence type="ECO:0000259" key="1">
    <source>
        <dbReference type="PROSITE" id="PS51819"/>
    </source>
</evidence>
<dbReference type="GO" id="GO:0051213">
    <property type="term" value="F:dioxygenase activity"/>
    <property type="evidence" value="ECO:0007669"/>
    <property type="project" value="UniProtKB-KW"/>
</dbReference>
<keyword evidence="2" id="KW-0560">Oxidoreductase</keyword>
<feature type="domain" description="VOC" evidence="1">
    <location>
        <begin position="3"/>
        <end position="119"/>
    </location>
</feature>
<accession>A0A1W2AUB8</accession>
<name>A0A1W2AUB8_9FIRM</name>
<reference evidence="2 3" key="1">
    <citation type="submission" date="2017-04" db="EMBL/GenBank/DDBJ databases">
        <authorList>
            <person name="Afonso C.L."/>
            <person name="Miller P.J."/>
            <person name="Scott M.A."/>
            <person name="Spackman E."/>
            <person name="Goraichik I."/>
            <person name="Dimitrov K.M."/>
            <person name="Suarez D.L."/>
            <person name="Swayne D.E."/>
        </authorList>
    </citation>
    <scope>NUCLEOTIDE SEQUENCE [LARGE SCALE GENOMIC DNA]</scope>
    <source>
        <strain evidence="2 3">DSM 12816</strain>
    </source>
</reference>
<sequence>MIQFRCAVLAVKDVEVSKRFYGELFDRKVILDLGKNATLDGGFALQEDFPWLLDLPEDSVVWKPHNMELYFEADDFDAFLEKLKRFDVRLVHPPKKHEWQQRVVRIYDPDGHIVEIGESMAVIARRYLAEGYSVHETAQIIQHPAEFVELCRTGKL</sequence>
<dbReference type="STRING" id="1122930.SAMN02745168_1953"/>
<dbReference type="InterPro" id="IPR025870">
    <property type="entry name" value="Glyoxalase-like_dom"/>
</dbReference>
<keyword evidence="3" id="KW-1185">Reference proteome</keyword>
<protein>
    <submittedName>
        <fullName evidence="2">Catechol 2,3-dioxygenase</fullName>
    </submittedName>
</protein>